<organism evidence="4 5">
    <name type="scientific">Biomphalaria pfeifferi</name>
    <name type="common">Bloodfluke planorb</name>
    <name type="synonym">Freshwater snail</name>
    <dbReference type="NCBI Taxonomy" id="112525"/>
    <lineage>
        <taxon>Eukaryota</taxon>
        <taxon>Metazoa</taxon>
        <taxon>Spiralia</taxon>
        <taxon>Lophotrochozoa</taxon>
        <taxon>Mollusca</taxon>
        <taxon>Gastropoda</taxon>
        <taxon>Heterobranchia</taxon>
        <taxon>Euthyneura</taxon>
        <taxon>Panpulmonata</taxon>
        <taxon>Hygrophila</taxon>
        <taxon>Lymnaeoidea</taxon>
        <taxon>Planorbidae</taxon>
        <taxon>Biomphalaria</taxon>
    </lineage>
</organism>
<dbReference type="Proteomes" id="UP001233172">
    <property type="component" value="Unassembled WGS sequence"/>
</dbReference>
<keyword evidence="5" id="KW-1185">Reference proteome</keyword>
<dbReference type="PANTHER" id="PTHR12607:SF12">
    <property type="entry name" value="APC-LIKE, ISOFORM A-RELATED"/>
    <property type="match status" value="1"/>
</dbReference>
<gene>
    <name evidence="4" type="ORF">Bpfe_002689</name>
</gene>
<dbReference type="InterPro" id="IPR026818">
    <property type="entry name" value="Apc_fam"/>
</dbReference>
<dbReference type="GO" id="GO:0007389">
    <property type="term" value="P:pattern specification process"/>
    <property type="evidence" value="ECO:0007669"/>
    <property type="project" value="TreeGrafter"/>
</dbReference>
<dbReference type="InterPro" id="IPR000225">
    <property type="entry name" value="Armadillo"/>
</dbReference>
<evidence type="ECO:0000313" key="4">
    <source>
        <dbReference type="EMBL" id="KAK0067848.1"/>
    </source>
</evidence>
<dbReference type="PANTHER" id="PTHR12607">
    <property type="entry name" value="ADENOMATOUS POLYPOSIS COLI PROTEIN FAMILY"/>
    <property type="match status" value="1"/>
</dbReference>
<sequence length="153" mass="16951">LFGTYHLIVLRTRLKSVLLMELFSFLLVYKSTALAIVENGVGILHNVSDQIAIREDYRLILLQSGCLQILLDHLRATSLTIVSNACGTLWNLSARCEEDQNTLREMEAVSMLKNLVHSRHKMISSGSSAALRNLVSSNPSGNPVENEKTVKAT</sequence>
<reference evidence="4" key="2">
    <citation type="submission" date="2023-04" db="EMBL/GenBank/DDBJ databases">
        <authorList>
            <person name="Bu L."/>
            <person name="Lu L."/>
            <person name="Laidemitt M.R."/>
            <person name="Zhang S.M."/>
            <person name="Mutuku M."/>
            <person name="Mkoji G."/>
            <person name="Steinauer M."/>
            <person name="Loker E.S."/>
        </authorList>
    </citation>
    <scope>NUCLEOTIDE SEQUENCE</scope>
    <source>
        <strain evidence="4">KasaAsao</strain>
        <tissue evidence="4">Whole Snail</tissue>
    </source>
</reference>
<dbReference type="GO" id="GO:0008017">
    <property type="term" value="F:microtubule binding"/>
    <property type="evidence" value="ECO:0007669"/>
    <property type="project" value="TreeGrafter"/>
</dbReference>
<comment type="similarity">
    <text evidence="1">Belongs to the adenomatous polyposis coli (APC) family.</text>
</comment>
<dbReference type="GO" id="GO:0030877">
    <property type="term" value="C:beta-catenin destruction complex"/>
    <property type="evidence" value="ECO:0007669"/>
    <property type="project" value="TreeGrafter"/>
</dbReference>
<dbReference type="GO" id="GO:0090090">
    <property type="term" value="P:negative regulation of canonical Wnt signaling pathway"/>
    <property type="evidence" value="ECO:0007669"/>
    <property type="project" value="TreeGrafter"/>
</dbReference>
<feature type="compositionally biased region" description="Polar residues" evidence="3">
    <location>
        <begin position="134"/>
        <end position="143"/>
    </location>
</feature>
<keyword evidence="2" id="KW-0879">Wnt signaling pathway</keyword>
<name>A0AAD8FL16_BIOPF</name>
<feature type="region of interest" description="Disordered" evidence="3">
    <location>
        <begin position="134"/>
        <end position="153"/>
    </location>
</feature>
<evidence type="ECO:0000256" key="3">
    <source>
        <dbReference type="SAM" id="MobiDB-lite"/>
    </source>
</evidence>
<reference evidence="4" key="1">
    <citation type="journal article" date="2023" name="PLoS Negl. Trop. Dis.">
        <title>A genome sequence for Biomphalaria pfeifferi, the major vector snail for the human-infecting parasite Schistosoma mansoni.</title>
        <authorList>
            <person name="Bu L."/>
            <person name="Lu L."/>
            <person name="Laidemitt M.R."/>
            <person name="Zhang S.M."/>
            <person name="Mutuku M."/>
            <person name="Mkoji G."/>
            <person name="Steinauer M."/>
            <person name="Loker E.S."/>
        </authorList>
    </citation>
    <scope>NUCLEOTIDE SEQUENCE</scope>
    <source>
        <strain evidence="4">KasaAsao</strain>
    </source>
</reference>
<evidence type="ECO:0000256" key="2">
    <source>
        <dbReference type="ARBA" id="ARBA00022687"/>
    </source>
</evidence>
<dbReference type="Gene3D" id="1.25.10.10">
    <property type="entry name" value="Leucine-rich Repeat Variant"/>
    <property type="match status" value="1"/>
</dbReference>
<dbReference type="GO" id="GO:0001708">
    <property type="term" value="P:cell fate specification"/>
    <property type="evidence" value="ECO:0007669"/>
    <property type="project" value="TreeGrafter"/>
</dbReference>
<dbReference type="GO" id="GO:0016342">
    <property type="term" value="C:catenin complex"/>
    <property type="evidence" value="ECO:0007669"/>
    <property type="project" value="TreeGrafter"/>
</dbReference>
<dbReference type="GO" id="GO:0008013">
    <property type="term" value="F:beta-catenin binding"/>
    <property type="evidence" value="ECO:0007669"/>
    <property type="project" value="InterPro"/>
</dbReference>
<dbReference type="GO" id="GO:0007399">
    <property type="term" value="P:nervous system development"/>
    <property type="evidence" value="ECO:0007669"/>
    <property type="project" value="TreeGrafter"/>
</dbReference>
<dbReference type="SUPFAM" id="SSF48371">
    <property type="entry name" value="ARM repeat"/>
    <property type="match status" value="1"/>
</dbReference>
<dbReference type="InterPro" id="IPR016024">
    <property type="entry name" value="ARM-type_fold"/>
</dbReference>
<evidence type="ECO:0000256" key="1">
    <source>
        <dbReference type="ARBA" id="ARBA00009051"/>
    </source>
</evidence>
<comment type="caution">
    <text evidence="4">The sequence shown here is derived from an EMBL/GenBank/DDBJ whole genome shotgun (WGS) entry which is preliminary data.</text>
</comment>
<dbReference type="GO" id="GO:0016477">
    <property type="term" value="P:cell migration"/>
    <property type="evidence" value="ECO:0007669"/>
    <property type="project" value="TreeGrafter"/>
</dbReference>
<dbReference type="GO" id="GO:0007026">
    <property type="term" value="P:negative regulation of microtubule depolymerization"/>
    <property type="evidence" value="ECO:0007669"/>
    <property type="project" value="TreeGrafter"/>
</dbReference>
<dbReference type="GO" id="GO:0016055">
    <property type="term" value="P:Wnt signaling pathway"/>
    <property type="evidence" value="ECO:0007669"/>
    <property type="project" value="UniProtKB-KW"/>
</dbReference>
<dbReference type="Pfam" id="PF00514">
    <property type="entry name" value="Arm"/>
    <property type="match status" value="1"/>
</dbReference>
<dbReference type="InterPro" id="IPR011989">
    <property type="entry name" value="ARM-like"/>
</dbReference>
<protein>
    <submittedName>
        <fullName evidence="4">Adenomatous polyposis coli protein</fullName>
    </submittedName>
</protein>
<accession>A0AAD8FL16</accession>
<dbReference type="GO" id="GO:0005881">
    <property type="term" value="C:cytoplasmic microtubule"/>
    <property type="evidence" value="ECO:0007669"/>
    <property type="project" value="TreeGrafter"/>
</dbReference>
<dbReference type="AlphaFoldDB" id="A0AAD8FL16"/>
<dbReference type="GO" id="GO:0045295">
    <property type="term" value="F:gamma-catenin binding"/>
    <property type="evidence" value="ECO:0007669"/>
    <property type="project" value="TreeGrafter"/>
</dbReference>
<dbReference type="SMART" id="SM00185">
    <property type="entry name" value="ARM"/>
    <property type="match status" value="2"/>
</dbReference>
<dbReference type="EMBL" id="JASAOG010000006">
    <property type="protein sequence ID" value="KAK0067848.1"/>
    <property type="molecule type" value="Genomic_DNA"/>
</dbReference>
<feature type="non-terminal residue" evidence="4">
    <location>
        <position position="1"/>
    </location>
</feature>
<evidence type="ECO:0000313" key="5">
    <source>
        <dbReference type="Proteomes" id="UP001233172"/>
    </source>
</evidence>
<proteinExistence type="inferred from homology"/>